<protein>
    <submittedName>
        <fullName evidence="2">Acetyl-CoA synthetase</fullName>
    </submittedName>
</protein>
<feature type="compositionally biased region" description="Basic and acidic residues" evidence="1">
    <location>
        <begin position="87"/>
        <end position="100"/>
    </location>
</feature>
<comment type="caution">
    <text evidence="2">The sequence shown here is derived from an EMBL/GenBank/DDBJ whole genome shotgun (WGS) entry which is preliminary data.</text>
</comment>
<dbReference type="Proteomes" id="UP001153328">
    <property type="component" value="Unassembled WGS sequence"/>
</dbReference>
<name>A0A9W4H0L3_9ACTN</name>
<accession>A0A9W4H0L3</accession>
<feature type="region of interest" description="Disordered" evidence="1">
    <location>
        <begin position="1"/>
        <end position="100"/>
    </location>
</feature>
<evidence type="ECO:0000313" key="3">
    <source>
        <dbReference type="Proteomes" id="UP001153328"/>
    </source>
</evidence>
<evidence type="ECO:0000313" key="2">
    <source>
        <dbReference type="EMBL" id="CAG7638237.1"/>
    </source>
</evidence>
<feature type="compositionally biased region" description="Basic and acidic residues" evidence="1">
    <location>
        <begin position="1"/>
        <end position="11"/>
    </location>
</feature>
<dbReference type="RefSeq" id="WP_205046720.1">
    <property type="nucleotide sequence ID" value="NZ_CAJVAX010000017.1"/>
</dbReference>
<organism evidence="2 3">
    <name type="scientific">Actinacidiphila bryophytorum</name>
    <dbReference type="NCBI Taxonomy" id="1436133"/>
    <lineage>
        <taxon>Bacteria</taxon>
        <taxon>Bacillati</taxon>
        <taxon>Actinomycetota</taxon>
        <taxon>Actinomycetes</taxon>
        <taxon>Kitasatosporales</taxon>
        <taxon>Streptomycetaceae</taxon>
        <taxon>Actinacidiphila</taxon>
    </lineage>
</organism>
<dbReference type="EMBL" id="CAJVAX010000017">
    <property type="protein sequence ID" value="CAG7638237.1"/>
    <property type="molecule type" value="Genomic_DNA"/>
</dbReference>
<evidence type="ECO:0000256" key="1">
    <source>
        <dbReference type="SAM" id="MobiDB-lite"/>
    </source>
</evidence>
<gene>
    <name evidence="2" type="ORF">SBRY_30205</name>
</gene>
<dbReference type="AlphaFoldDB" id="A0A9W4H0L3"/>
<feature type="compositionally biased region" description="Low complexity" evidence="1">
    <location>
        <begin position="14"/>
        <end position="57"/>
    </location>
</feature>
<keyword evidence="3" id="KW-1185">Reference proteome</keyword>
<proteinExistence type="predicted"/>
<sequence>MSTAADSEHSPATEGVAGRPVPAGAAEGDADAAAASPAESARNSPAAAPRGAPASAGLVFDDPLDRPSSDDTDRGWGDPLSGSADDDFSRFLSEKPPHHL</sequence>
<reference evidence="2" key="1">
    <citation type="submission" date="2021-06" db="EMBL/GenBank/DDBJ databases">
        <authorList>
            <person name="Arsene-Ploetze F."/>
        </authorList>
    </citation>
    <scope>NUCLEOTIDE SEQUENCE</scope>
    <source>
        <strain evidence="2">SBRY1</strain>
    </source>
</reference>
<feature type="compositionally biased region" description="Basic and acidic residues" evidence="1">
    <location>
        <begin position="63"/>
        <end position="76"/>
    </location>
</feature>